<gene>
    <name evidence="2" type="ORF">F4X14_12215</name>
</gene>
<evidence type="ECO:0000259" key="1">
    <source>
        <dbReference type="Pfam" id="PF22600"/>
    </source>
</evidence>
<protein>
    <submittedName>
        <fullName evidence="2">Nucleotidyltransferase domain-containing protein</fullName>
    </submittedName>
</protein>
<organism evidence="2">
    <name type="scientific">Caldilineaceae bacterium SB0661_bin_32</name>
    <dbReference type="NCBI Taxonomy" id="2605255"/>
    <lineage>
        <taxon>Bacteria</taxon>
        <taxon>Bacillati</taxon>
        <taxon>Chloroflexota</taxon>
        <taxon>Caldilineae</taxon>
        <taxon>Caldilineales</taxon>
        <taxon>Caldilineaceae</taxon>
    </lineage>
</organism>
<comment type="caution">
    <text evidence="2">The sequence shown here is derived from an EMBL/GenBank/DDBJ whole genome shotgun (WGS) entry which is preliminary data.</text>
</comment>
<dbReference type="SUPFAM" id="SSF81301">
    <property type="entry name" value="Nucleotidyltransferase"/>
    <property type="match status" value="1"/>
</dbReference>
<dbReference type="InterPro" id="IPR054708">
    <property type="entry name" value="MTPAP-like_central"/>
</dbReference>
<reference evidence="2" key="1">
    <citation type="submission" date="2019-09" db="EMBL/GenBank/DDBJ databases">
        <title>Characterisation of the sponge microbiome using genome-centric metagenomics.</title>
        <authorList>
            <person name="Engelberts J.P."/>
            <person name="Robbins S.J."/>
            <person name="De Goeij J.M."/>
            <person name="Aranda M."/>
            <person name="Bell S.C."/>
            <person name="Webster N.S."/>
        </authorList>
    </citation>
    <scope>NUCLEOTIDE SEQUENCE</scope>
    <source>
        <strain evidence="2">SB0661_bin_32</strain>
    </source>
</reference>
<dbReference type="GO" id="GO:0016740">
    <property type="term" value="F:transferase activity"/>
    <property type="evidence" value="ECO:0007669"/>
    <property type="project" value="UniProtKB-KW"/>
</dbReference>
<evidence type="ECO:0000313" key="2">
    <source>
        <dbReference type="EMBL" id="MYC95726.1"/>
    </source>
</evidence>
<keyword evidence="2" id="KW-0808">Transferase</keyword>
<name>A0A6B1D812_9CHLR</name>
<proteinExistence type="predicted"/>
<dbReference type="Pfam" id="PF22600">
    <property type="entry name" value="MTPAP-like_central"/>
    <property type="match status" value="1"/>
</dbReference>
<dbReference type="AlphaFoldDB" id="A0A6B1D812"/>
<dbReference type="Gene3D" id="3.30.460.10">
    <property type="entry name" value="Beta Polymerase, domain 2"/>
    <property type="match status" value="1"/>
</dbReference>
<feature type="domain" description="Poly(A) RNA polymerase mitochondrial-like central palm" evidence="1">
    <location>
        <begin position="4"/>
        <end position="56"/>
    </location>
</feature>
<accession>A0A6B1D812</accession>
<dbReference type="EMBL" id="VXMH01000065">
    <property type="protein sequence ID" value="MYC95726.1"/>
    <property type="molecule type" value="Genomic_DNA"/>
</dbReference>
<sequence>MRDRLHLKARHRRMLEEILREHVPGVEVWAYGSRVSGHSHDGSDLDLVLRSPDLEEIPIGKLVALEEALRLSTIPFLVEAWDWARLPESFQREIERDFVVLTERQK</sequence>
<dbReference type="InterPro" id="IPR043519">
    <property type="entry name" value="NT_sf"/>
</dbReference>